<organism evidence="3 4">
    <name type="scientific">Fusarium redolens</name>
    <dbReference type="NCBI Taxonomy" id="48865"/>
    <lineage>
        <taxon>Eukaryota</taxon>
        <taxon>Fungi</taxon>
        <taxon>Dikarya</taxon>
        <taxon>Ascomycota</taxon>
        <taxon>Pezizomycotina</taxon>
        <taxon>Sordariomycetes</taxon>
        <taxon>Hypocreomycetidae</taxon>
        <taxon>Hypocreales</taxon>
        <taxon>Nectriaceae</taxon>
        <taxon>Fusarium</taxon>
        <taxon>Fusarium redolens species complex</taxon>
    </lineage>
</organism>
<dbReference type="Pfam" id="PF00293">
    <property type="entry name" value="NUDIX"/>
    <property type="match status" value="1"/>
</dbReference>
<evidence type="ECO:0000313" key="3">
    <source>
        <dbReference type="EMBL" id="KAH7260910.1"/>
    </source>
</evidence>
<dbReference type="InterPro" id="IPR015797">
    <property type="entry name" value="NUDIX_hydrolase-like_dom_sf"/>
</dbReference>
<evidence type="ECO:0000256" key="1">
    <source>
        <dbReference type="ARBA" id="ARBA00022801"/>
    </source>
</evidence>
<dbReference type="GO" id="GO:0035539">
    <property type="term" value="F:8-oxo-7,8-dihydrodeoxyguanosine triphosphate pyrophosphatase activity"/>
    <property type="evidence" value="ECO:0007669"/>
    <property type="project" value="TreeGrafter"/>
</dbReference>
<evidence type="ECO:0000259" key="2">
    <source>
        <dbReference type="PROSITE" id="PS51462"/>
    </source>
</evidence>
<dbReference type="GeneID" id="70222001"/>
<dbReference type="InterPro" id="IPR020084">
    <property type="entry name" value="NUDIX_hydrolase_CS"/>
</dbReference>
<dbReference type="PROSITE" id="PS00893">
    <property type="entry name" value="NUDIX_BOX"/>
    <property type="match status" value="1"/>
</dbReference>
<dbReference type="PROSITE" id="PS51462">
    <property type="entry name" value="NUDIX"/>
    <property type="match status" value="1"/>
</dbReference>
<dbReference type="RefSeq" id="XP_046052787.1">
    <property type="nucleotide sequence ID" value="XM_046192047.1"/>
</dbReference>
<dbReference type="GO" id="GO:0005829">
    <property type="term" value="C:cytosol"/>
    <property type="evidence" value="ECO:0007669"/>
    <property type="project" value="TreeGrafter"/>
</dbReference>
<feature type="domain" description="Nudix hydrolase" evidence="2">
    <location>
        <begin position="6"/>
        <end position="140"/>
    </location>
</feature>
<dbReference type="FunFam" id="3.90.79.10:FF:000060">
    <property type="entry name" value="Nudix hydrolase 1"/>
    <property type="match status" value="1"/>
</dbReference>
<dbReference type="EMBL" id="JAGMUX010000004">
    <property type="protein sequence ID" value="KAH7260910.1"/>
    <property type="molecule type" value="Genomic_DNA"/>
</dbReference>
<dbReference type="PANTHER" id="PTHR16099">
    <property type="entry name" value="8-OXO-DGTP DIPHOSPHATES NUDT15"/>
    <property type="match status" value="1"/>
</dbReference>
<dbReference type="Gene3D" id="3.90.79.10">
    <property type="entry name" value="Nucleoside Triphosphate Pyrophosphohydrolase"/>
    <property type="match status" value="1"/>
</dbReference>
<gene>
    <name evidence="3" type="ORF">BKA55DRAFT_559972</name>
</gene>
<evidence type="ECO:0000313" key="4">
    <source>
        <dbReference type="Proteomes" id="UP000720189"/>
    </source>
</evidence>
<reference evidence="3" key="1">
    <citation type="journal article" date="2021" name="Nat. Commun.">
        <title>Genetic determinants of endophytism in the Arabidopsis root mycobiome.</title>
        <authorList>
            <person name="Mesny F."/>
            <person name="Miyauchi S."/>
            <person name="Thiergart T."/>
            <person name="Pickel B."/>
            <person name="Atanasova L."/>
            <person name="Karlsson M."/>
            <person name="Huettel B."/>
            <person name="Barry K.W."/>
            <person name="Haridas S."/>
            <person name="Chen C."/>
            <person name="Bauer D."/>
            <person name="Andreopoulos W."/>
            <person name="Pangilinan J."/>
            <person name="LaButti K."/>
            <person name="Riley R."/>
            <person name="Lipzen A."/>
            <person name="Clum A."/>
            <person name="Drula E."/>
            <person name="Henrissat B."/>
            <person name="Kohler A."/>
            <person name="Grigoriev I.V."/>
            <person name="Martin F.M."/>
            <person name="Hacquard S."/>
        </authorList>
    </citation>
    <scope>NUCLEOTIDE SEQUENCE</scope>
    <source>
        <strain evidence="3">MPI-CAGE-AT-0023</strain>
    </source>
</reference>
<comment type="caution">
    <text evidence="3">The sequence shown here is derived from an EMBL/GenBank/DDBJ whole genome shotgun (WGS) entry which is preliminary data.</text>
</comment>
<keyword evidence="1 3" id="KW-0378">Hydrolase</keyword>
<name>A0A9P9KKW4_FUSRE</name>
<dbReference type="SUPFAM" id="SSF55811">
    <property type="entry name" value="Nudix"/>
    <property type="match status" value="1"/>
</dbReference>
<dbReference type="CDD" id="cd04678">
    <property type="entry name" value="NUDIX_MTH2_Nudt15"/>
    <property type="match status" value="1"/>
</dbReference>
<dbReference type="InterPro" id="IPR000086">
    <property type="entry name" value="NUDIX_hydrolase_dom"/>
</dbReference>
<proteinExistence type="predicted"/>
<dbReference type="GO" id="GO:0006203">
    <property type="term" value="P:dGTP catabolic process"/>
    <property type="evidence" value="ECO:0007669"/>
    <property type="project" value="TreeGrafter"/>
</dbReference>
<keyword evidence="4" id="KW-1185">Reference proteome</keyword>
<sequence>MSTEPHPRVGVAALIYNRDGKFLTGKRIGSHGAGTIQLPGGHLDYGESFLACAERETLEETGLKIRAIKHVATTNDVFQTEKKHYITIFVYCEMVDQNAEPQILEPKKCEGWYWKTWDDLKKINASRDNGEKLFLPLINLLGQTQDLESLKVKWW</sequence>
<dbReference type="AlphaFoldDB" id="A0A9P9KKW4"/>
<dbReference type="OrthoDB" id="447842at2759"/>
<accession>A0A9P9KKW4</accession>
<protein>
    <submittedName>
        <fullName evidence="3">NUDIX hydrolase domain-like protein</fullName>
    </submittedName>
</protein>
<dbReference type="Proteomes" id="UP000720189">
    <property type="component" value="Unassembled WGS sequence"/>
</dbReference>
<dbReference type="PANTHER" id="PTHR16099:SF5">
    <property type="entry name" value="NUCLEOTIDE TRIPHOSPHATE DIPHOSPHATASE NUDT15"/>
    <property type="match status" value="1"/>
</dbReference>